<dbReference type="AlphaFoldDB" id="A0A6T9Y9G0"/>
<proteinExistence type="predicted"/>
<dbReference type="NCBIfam" id="NF011564">
    <property type="entry name" value="PRK14988.1"/>
    <property type="match status" value="1"/>
</dbReference>
<dbReference type="SFLD" id="SFLDS00003">
    <property type="entry name" value="Haloacid_Dehalogenase"/>
    <property type="match status" value="1"/>
</dbReference>
<dbReference type="GO" id="GO:0005829">
    <property type="term" value="C:cytosol"/>
    <property type="evidence" value="ECO:0007669"/>
    <property type="project" value="TreeGrafter"/>
</dbReference>
<dbReference type="InterPro" id="IPR050155">
    <property type="entry name" value="HAD-like_hydrolase_sf"/>
</dbReference>
<sequence>MPFLPWNEIETVLLDMDGTLLDLHYDNQFWLHHLPKRLAQIKGISEAESQKEMSARYESVFGQIQWYCLDYWAETLALDLENEFMPLKRELAHLLSLRDDTIPFLDALHGSGRQVVLVTNAHPNSLALKIEHTQLDAHIDNLISTHEFGVTKESQLLWERLQKRVQFDNSRTLFVDDSLPILKAAQTYGIKHLLAVDNPDSTLPNRNISEFPAVRDYRLMLEDIKRNPVGDAAKGRF</sequence>
<dbReference type="PRINTS" id="PR00413">
    <property type="entry name" value="HADHALOGNASE"/>
</dbReference>
<gene>
    <name evidence="1" type="primary">yrfG</name>
    <name evidence="1" type="ORF">ALFOR1_70282</name>
</gene>
<name>A0A6T9Y9G0_ALTMA</name>
<evidence type="ECO:0000313" key="2">
    <source>
        <dbReference type="Proteomes" id="UP000509458"/>
    </source>
</evidence>
<dbReference type="PANTHER" id="PTHR43434:SF3">
    <property type="entry name" value="GMP_IMP NUCLEOTIDASE YRFG"/>
    <property type="match status" value="1"/>
</dbReference>
<dbReference type="SUPFAM" id="SSF56784">
    <property type="entry name" value="HAD-like"/>
    <property type="match status" value="1"/>
</dbReference>
<dbReference type="EMBL" id="LR812090">
    <property type="protein sequence ID" value="CAB9495902.1"/>
    <property type="molecule type" value="Genomic_DNA"/>
</dbReference>
<organism evidence="1 2">
    <name type="scientific">Alteromonas macleodii</name>
    <name type="common">Pseudoalteromonas macleodii</name>
    <dbReference type="NCBI Taxonomy" id="28108"/>
    <lineage>
        <taxon>Bacteria</taxon>
        <taxon>Pseudomonadati</taxon>
        <taxon>Pseudomonadota</taxon>
        <taxon>Gammaproteobacteria</taxon>
        <taxon>Alteromonadales</taxon>
        <taxon>Alteromonadaceae</taxon>
        <taxon>Alteromonas/Salinimonas group</taxon>
        <taxon>Alteromonas</taxon>
    </lineage>
</organism>
<dbReference type="Proteomes" id="UP000509458">
    <property type="component" value="Chromosome"/>
</dbReference>
<accession>A0A6T9Y9G0</accession>
<dbReference type="InterPro" id="IPR023214">
    <property type="entry name" value="HAD_sf"/>
</dbReference>
<dbReference type="PANTHER" id="PTHR43434">
    <property type="entry name" value="PHOSPHOGLYCOLATE PHOSPHATASE"/>
    <property type="match status" value="1"/>
</dbReference>
<protein>
    <submittedName>
        <fullName evidence="1">Putative hydrolase</fullName>
    </submittedName>
</protein>
<dbReference type="CDD" id="cd01427">
    <property type="entry name" value="HAD_like"/>
    <property type="match status" value="1"/>
</dbReference>
<dbReference type="InterPro" id="IPR006439">
    <property type="entry name" value="HAD-SF_hydro_IA"/>
</dbReference>
<dbReference type="RefSeq" id="WP_179985010.1">
    <property type="nucleotide sequence ID" value="NZ_LR812090.1"/>
</dbReference>
<dbReference type="Pfam" id="PF00702">
    <property type="entry name" value="Hydrolase"/>
    <property type="match status" value="1"/>
</dbReference>
<dbReference type="Gene3D" id="3.40.50.1000">
    <property type="entry name" value="HAD superfamily/HAD-like"/>
    <property type="match status" value="1"/>
</dbReference>
<keyword evidence="1" id="KW-0378">Hydrolase</keyword>
<dbReference type="NCBIfam" id="TIGR01509">
    <property type="entry name" value="HAD-SF-IA-v3"/>
    <property type="match status" value="1"/>
</dbReference>
<dbReference type="InterPro" id="IPR036412">
    <property type="entry name" value="HAD-like_sf"/>
</dbReference>
<reference evidence="1 2" key="1">
    <citation type="submission" date="2020-06" db="EMBL/GenBank/DDBJ databases">
        <authorList>
            <person name="Duchaud E."/>
        </authorList>
    </citation>
    <scope>NUCLEOTIDE SEQUENCE [LARGE SCALE GENOMIC DNA]</scope>
    <source>
        <strain evidence="1">Alteromonas fortis</strain>
    </source>
</reference>
<dbReference type="SFLD" id="SFLDG01129">
    <property type="entry name" value="C1.5:_HAD__Beta-PGM__Phosphata"/>
    <property type="match status" value="1"/>
</dbReference>
<evidence type="ECO:0000313" key="1">
    <source>
        <dbReference type="EMBL" id="CAB9495902.1"/>
    </source>
</evidence>
<dbReference type="GO" id="GO:0008967">
    <property type="term" value="F:phosphoglycolate phosphatase activity"/>
    <property type="evidence" value="ECO:0007669"/>
    <property type="project" value="TreeGrafter"/>
</dbReference>
<dbReference type="GO" id="GO:0006281">
    <property type="term" value="P:DNA repair"/>
    <property type="evidence" value="ECO:0007669"/>
    <property type="project" value="TreeGrafter"/>
</dbReference>